<comment type="similarity">
    <text evidence="3 12">Belongs to the D-isomer specific 2-hydroxyacid dehydrogenase family.</text>
</comment>
<dbReference type="InterPro" id="IPR029752">
    <property type="entry name" value="D-isomer_DH_CS1"/>
</dbReference>
<dbReference type="PROSITE" id="PS51671">
    <property type="entry name" value="ACT"/>
    <property type="match status" value="1"/>
</dbReference>
<evidence type="ECO:0000256" key="9">
    <source>
        <dbReference type="ARBA" id="ARBA00030455"/>
    </source>
</evidence>
<dbReference type="AlphaFoldDB" id="A0A3R5WJ42"/>
<sequence>MSVKINCLNPIAACGMELLPDTYEVTDNFADADAVLVRSASMHDLELSDSLLAVARAGAGVNNIPLDKCAEKGIVVFNTPGANANGVKELVVAALLMASRDLVGGYNWVKDNAAEADIAKMVEKQKKNYAGNEILGKKLGVIGLGAIGAKVANVALKLGMQVYGYDPYVSVDAAWGLSKDVKHITNVEDIYRDCDYITVHVPALDSTKGMINADAFALMKDGVKILNFARDVLVNDEDMKAALDSGKVAKYMTDFPNPAIAGYKNVVAFPHLGASTAESEDNCAVMACKEIKSYINDGNIKNSVNYPNVNMGQCSDVARVTICHKNIPNMLTQFTGVFSKKGGNVSGMISKAKGDYAYSILDIGVEPTADDIAELSAIEGVVKVRVIK</sequence>
<dbReference type="EC" id="1.1.1.95" evidence="5"/>
<evidence type="ECO:0000256" key="3">
    <source>
        <dbReference type="ARBA" id="ARBA00005854"/>
    </source>
</evidence>
<dbReference type="CDD" id="cd04901">
    <property type="entry name" value="ACT_3PGDH"/>
    <property type="match status" value="1"/>
</dbReference>
<keyword evidence="7 12" id="KW-0560">Oxidoreductase</keyword>
<dbReference type="PANTHER" id="PTHR42938:SF47">
    <property type="entry name" value="HYDROXYPYRUVATE REDUCTASE"/>
    <property type="match status" value="1"/>
</dbReference>
<evidence type="ECO:0000256" key="8">
    <source>
        <dbReference type="ARBA" id="ARBA00023027"/>
    </source>
</evidence>
<gene>
    <name evidence="14" type="ORF">DWX94_10375</name>
</gene>
<dbReference type="UniPathway" id="UPA00135">
    <property type="reaction ID" value="UER00196"/>
</dbReference>
<comment type="function">
    <text evidence="1">Catalyzes the reversible oxidation of 3-phospho-D-glycerate to 3-phosphonooxypyruvate, the first step of the phosphorylated L-serine biosynthesis pathway. Also catalyzes the reversible oxidation of 2-hydroxyglutarate to 2-oxoglutarate.</text>
</comment>
<evidence type="ECO:0000256" key="6">
    <source>
        <dbReference type="ARBA" id="ARBA00021582"/>
    </source>
</evidence>
<proteinExistence type="inferred from homology"/>
<dbReference type="InterPro" id="IPR036291">
    <property type="entry name" value="NAD(P)-bd_dom_sf"/>
</dbReference>
<evidence type="ECO:0000313" key="14">
    <source>
        <dbReference type="EMBL" id="RGS40501.1"/>
    </source>
</evidence>
<dbReference type="Pfam" id="PF00389">
    <property type="entry name" value="2-Hacid_dh"/>
    <property type="match status" value="1"/>
</dbReference>
<evidence type="ECO:0000256" key="1">
    <source>
        <dbReference type="ARBA" id="ARBA00003800"/>
    </source>
</evidence>
<comment type="catalytic activity">
    <reaction evidence="10">
        <text>(R)-2-hydroxyglutarate + NAD(+) = 2-oxoglutarate + NADH + H(+)</text>
        <dbReference type="Rhea" id="RHEA:49612"/>
        <dbReference type="ChEBI" id="CHEBI:15378"/>
        <dbReference type="ChEBI" id="CHEBI:15801"/>
        <dbReference type="ChEBI" id="CHEBI:16810"/>
        <dbReference type="ChEBI" id="CHEBI:57540"/>
        <dbReference type="ChEBI" id="CHEBI:57945"/>
        <dbReference type="EC" id="1.1.1.399"/>
    </reaction>
</comment>
<dbReference type="InterPro" id="IPR002912">
    <property type="entry name" value="ACT_dom"/>
</dbReference>
<dbReference type="EMBL" id="QRVK01000028">
    <property type="protein sequence ID" value="RGS40501.1"/>
    <property type="molecule type" value="Genomic_DNA"/>
</dbReference>
<evidence type="ECO:0000256" key="12">
    <source>
        <dbReference type="RuleBase" id="RU003719"/>
    </source>
</evidence>
<dbReference type="Proteomes" id="UP000283295">
    <property type="component" value="Unassembled WGS sequence"/>
</dbReference>
<evidence type="ECO:0000313" key="15">
    <source>
        <dbReference type="Proteomes" id="UP000283295"/>
    </source>
</evidence>
<evidence type="ECO:0000256" key="10">
    <source>
        <dbReference type="ARBA" id="ARBA00048126"/>
    </source>
</evidence>
<dbReference type="Gene3D" id="3.40.50.720">
    <property type="entry name" value="NAD(P)-binding Rossmann-like Domain"/>
    <property type="match status" value="2"/>
</dbReference>
<dbReference type="InterPro" id="IPR006140">
    <property type="entry name" value="D-isomer_DH_NAD-bd"/>
</dbReference>
<dbReference type="SUPFAM" id="SSF55021">
    <property type="entry name" value="ACT-like"/>
    <property type="match status" value="1"/>
</dbReference>
<evidence type="ECO:0000256" key="7">
    <source>
        <dbReference type="ARBA" id="ARBA00023002"/>
    </source>
</evidence>
<protein>
    <recommendedName>
        <fullName evidence="6">D-3-phosphoglycerate dehydrogenase</fullName>
        <ecNumber evidence="4">1.1.1.399</ecNumber>
        <ecNumber evidence="5">1.1.1.95</ecNumber>
    </recommendedName>
    <alternativeName>
        <fullName evidence="9">2-oxoglutarate reductase</fullName>
    </alternativeName>
</protein>
<comment type="catalytic activity">
    <reaction evidence="11">
        <text>(2R)-3-phosphoglycerate + NAD(+) = 3-phosphooxypyruvate + NADH + H(+)</text>
        <dbReference type="Rhea" id="RHEA:12641"/>
        <dbReference type="ChEBI" id="CHEBI:15378"/>
        <dbReference type="ChEBI" id="CHEBI:18110"/>
        <dbReference type="ChEBI" id="CHEBI:57540"/>
        <dbReference type="ChEBI" id="CHEBI:57945"/>
        <dbReference type="ChEBI" id="CHEBI:58272"/>
        <dbReference type="EC" id="1.1.1.95"/>
    </reaction>
</comment>
<dbReference type="Pfam" id="PF02826">
    <property type="entry name" value="2-Hacid_dh_C"/>
    <property type="match status" value="1"/>
</dbReference>
<dbReference type="PROSITE" id="PS00065">
    <property type="entry name" value="D_2_HYDROXYACID_DH_1"/>
    <property type="match status" value="1"/>
</dbReference>
<dbReference type="EC" id="1.1.1.399" evidence="4"/>
<keyword evidence="8" id="KW-0520">NAD</keyword>
<reference evidence="14 15" key="1">
    <citation type="submission" date="2018-08" db="EMBL/GenBank/DDBJ databases">
        <title>A genome reference for cultivated species of the human gut microbiota.</title>
        <authorList>
            <person name="Zou Y."/>
            <person name="Xue W."/>
            <person name="Luo G."/>
        </authorList>
    </citation>
    <scope>NUCLEOTIDE SEQUENCE [LARGE SCALE GENOMIC DNA]</scope>
    <source>
        <strain evidence="14 15">AF22-21</strain>
    </source>
</reference>
<name>A0A3R5WJ42_9FIRM</name>
<dbReference type="Gene3D" id="3.30.70.260">
    <property type="match status" value="1"/>
</dbReference>
<dbReference type="InterPro" id="IPR006139">
    <property type="entry name" value="D-isomer_2_OHA_DH_cat_dom"/>
</dbReference>
<dbReference type="GO" id="GO:0051287">
    <property type="term" value="F:NAD binding"/>
    <property type="evidence" value="ECO:0007669"/>
    <property type="project" value="InterPro"/>
</dbReference>
<feature type="domain" description="ACT" evidence="13">
    <location>
        <begin position="319"/>
        <end position="388"/>
    </location>
</feature>
<dbReference type="GO" id="GO:0004617">
    <property type="term" value="F:phosphoglycerate dehydrogenase activity"/>
    <property type="evidence" value="ECO:0007669"/>
    <property type="project" value="UniProtKB-EC"/>
</dbReference>
<dbReference type="SUPFAM" id="SSF51735">
    <property type="entry name" value="NAD(P)-binding Rossmann-fold domains"/>
    <property type="match status" value="1"/>
</dbReference>
<evidence type="ECO:0000256" key="4">
    <source>
        <dbReference type="ARBA" id="ARBA00013001"/>
    </source>
</evidence>
<evidence type="ECO:0000259" key="13">
    <source>
        <dbReference type="PROSITE" id="PS51671"/>
    </source>
</evidence>
<evidence type="ECO:0000256" key="11">
    <source>
        <dbReference type="ARBA" id="ARBA00048731"/>
    </source>
</evidence>
<accession>A0A3R5WJ42</accession>
<evidence type="ECO:0000256" key="2">
    <source>
        <dbReference type="ARBA" id="ARBA00005216"/>
    </source>
</evidence>
<dbReference type="InterPro" id="IPR045865">
    <property type="entry name" value="ACT-like_dom_sf"/>
</dbReference>
<dbReference type="PANTHER" id="PTHR42938">
    <property type="entry name" value="FORMATE DEHYDROGENASE 1"/>
    <property type="match status" value="1"/>
</dbReference>
<dbReference type="CDD" id="cd12174">
    <property type="entry name" value="PGDH_like_3"/>
    <property type="match status" value="1"/>
</dbReference>
<dbReference type="OrthoDB" id="9805416at2"/>
<comment type="caution">
    <text evidence="14">The sequence shown here is derived from an EMBL/GenBank/DDBJ whole genome shotgun (WGS) entry which is preliminary data.</text>
</comment>
<organism evidence="14 15">
    <name type="scientific">Coprococcus eutactus</name>
    <dbReference type="NCBI Taxonomy" id="33043"/>
    <lineage>
        <taxon>Bacteria</taxon>
        <taxon>Bacillati</taxon>
        <taxon>Bacillota</taxon>
        <taxon>Clostridia</taxon>
        <taxon>Lachnospirales</taxon>
        <taxon>Lachnospiraceae</taxon>
        <taxon>Coprococcus</taxon>
    </lineage>
</organism>
<comment type="pathway">
    <text evidence="2">Amino-acid biosynthesis; L-serine biosynthesis; L-serine from 3-phospho-D-glycerate: step 1/3.</text>
</comment>
<evidence type="ECO:0000256" key="5">
    <source>
        <dbReference type="ARBA" id="ARBA00013143"/>
    </source>
</evidence>
<dbReference type="SUPFAM" id="SSF52283">
    <property type="entry name" value="Formate/glycerate dehydrogenase catalytic domain-like"/>
    <property type="match status" value="1"/>
</dbReference>